<feature type="non-terminal residue" evidence="1">
    <location>
        <position position="1"/>
    </location>
</feature>
<protein>
    <submittedName>
        <fullName evidence="1">Uncharacterized protein</fullName>
    </submittedName>
</protein>
<dbReference type="AlphaFoldDB" id="A0AAN9A9I2"/>
<gene>
    <name evidence="1" type="ORF">SK128_008291</name>
</gene>
<comment type="caution">
    <text evidence="1">The sequence shown here is derived from an EMBL/GenBank/DDBJ whole genome shotgun (WGS) entry which is preliminary data.</text>
</comment>
<organism evidence="1 2">
    <name type="scientific">Halocaridina rubra</name>
    <name type="common">Hawaiian red shrimp</name>
    <dbReference type="NCBI Taxonomy" id="373956"/>
    <lineage>
        <taxon>Eukaryota</taxon>
        <taxon>Metazoa</taxon>
        <taxon>Ecdysozoa</taxon>
        <taxon>Arthropoda</taxon>
        <taxon>Crustacea</taxon>
        <taxon>Multicrustacea</taxon>
        <taxon>Malacostraca</taxon>
        <taxon>Eumalacostraca</taxon>
        <taxon>Eucarida</taxon>
        <taxon>Decapoda</taxon>
        <taxon>Pleocyemata</taxon>
        <taxon>Caridea</taxon>
        <taxon>Atyoidea</taxon>
        <taxon>Atyidae</taxon>
        <taxon>Halocaridina</taxon>
    </lineage>
</organism>
<accession>A0AAN9A9I2</accession>
<reference evidence="1 2" key="1">
    <citation type="submission" date="2023-11" db="EMBL/GenBank/DDBJ databases">
        <title>Halocaridina rubra genome assembly.</title>
        <authorList>
            <person name="Smith C."/>
        </authorList>
    </citation>
    <scope>NUCLEOTIDE SEQUENCE [LARGE SCALE GENOMIC DNA]</scope>
    <source>
        <strain evidence="1">EP-1</strain>
        <tissue evidence="1">Whole</tissue>
    </source>
</reference>
<dbReference type="Proteomes" id="UP001381693">
    <property type="component" value="Unassembled WGS sequence"/>
</dbReference>
<evidence type="ECO:0000313" key="1">
    <source>
        <dbReference type="EMBL" id="KAK7079134.1"/>
    </source>
</evidence>
<proteinExistence type="predicted"/>
<name>A0AAN9A9I2_HALRR</name>
<dbReference type="EMBL" id="JAXCGZ010007577">
    <property type="protein sequence ID" value="KAK7079134.1"/>
    <property type="molecule type" value="Genomic_DNA"/>
</dbReference>
<evidence type="ECO:0000313" key="2">
    <source>
        <dbReference type="Proteomes" id="UP001381693"/>
    </source>
</evidence>
<sequence length="83" mass="9489">EGVTSIRVLRFQEDGVAFNSTLAEYPTPMDRSKKLFSITLCARFKIFFLHSRGCFLKLQDTVTRREAMLKGGWLTSVIKSDLD</sequence>
<keyword evidence="2" id="KW-1185">Reference proteome</keyword>